<evidence type="ECO:0000313" key="3">
    <source>
        <dbReference type="EMBL" id="PFH58308.1"/>
    </source>
</evidence>
<dbReference type="AlphaFoldDB" id="A0A2A9PAH7"/>
<keyword evidence="4" id="KW-1185">Reference proteome</keyword>
<feature type="compositionally biased region" description="Polar residues" evidence="1">
    <location>
        <begin position="76"/>
        <end position="88"/>
    </location>
</feature>
<dbReference type="PANTHER" id="PTHR33112">
    <property type="entry name" value="DOMAIN PROTEIN, PUTATIVE-RELATED"/>
    <property type="match status" value="1"/>
</dbReference>
<gene>
    <name evidence="3" type="ORF">XA68_13889</name>
</gene>
<dbReference type="PANTHER" id="PTHR33112:SF16">
    <property type="entry name" value="HETEROKARYON INCOMPATIBILITY DOMAIN-CONTAINING PROTEIN"/>
    <property type="match status" value="1"/>
</dbReference>
<proteinExistence type="predicted"/>
<dbReference type="InterPro" id="IPR010730">
    <property type="entry name" value="HET"/>
</dbReference>
<feature type="domain" description="Heterokaryon incompatibility" evidence="2">
    <location>
        <begin position="263"/>
        <end position="341"/>
    </location>
</feature>
<accession>A0A2A9PAH7</accession>
<dbReference type="Pfam" id="PF06985">
    <property type="entry name" value="HET"/>
    <property type="match status" value="1"/>
</dbReference>
<reference evidence="3 4" key="2">
    <citation type="journal article" date="2017" name="Sci. Rep.">
        <title>Ant-infecting Ophiocordyceps genomes reveal a high diversity of potential behavioral manipulation genes and a possible major role for enterotoxins.</title>
        <authorList>
            <person name="de Bekker C."/>
            <person name="Ohm R.A."/>
            <person name="Evans H.C."/>
            <person name="Brachmann A."/>
            <person name="Hughes D.P."/>
        </authorList>
    </citation>
    <scope>NUCLEOTIDE SEQUENCE [LARGE SCALE GENOMIC DNA]</scope>
    <source>
        <strain evidence="3 4">SC16a</strain>
    </source>
</reference>
<evidence type="ECO:0000313" key="4">
    <source>
        <dbReference type="Proteomes" id="UP000037136"/>
    </source>
</evidence>
<protein>
    <recommendedName>
        <fullName evidence="2">Heterokaryon incompatibility domain-containing protein</fullName>
    </recommendedName>
</protein>
<reference evidence="3 4" key="1">
    <citation type="journal article" date="2015" name="BMC Genomics">
        <title>Gene expression during zombie ant biting behavior reflects the complexity underlying fungal parasitic behavioral manipulation.</title>
        <authorList>
            <person name="de Bekker C."/>
            <person name="Ohm R.A."/>
            <person name="Loreto R.G."/>
            <person name="Sebastian A."/>
            <person name="Albert I."/>
            <person name="Merrow M."/>
            <person name="Brachmann A."/>
            <person name="Hughes D.P."/>
        </authorList>
    </citation>
    <scope>NUCLEOTIDE SEQUENCE [LARGE SCALE GENOMIC DNA]</scope>
    <source>
        <strain evidence="3 4">SC16a</strain>
    </source>
</reference>
<dbReference type="Proteomes" id="UP000037136">
    <property type="component" value="Unassembled WGS sequence"/>
</dbReference>
<organism evidence="3 4">
    <name type="scientific">Ophiocordyceps unilateralis</name>
    <name type="common">Zombie-ant fungus</name>
    <name type="synonym">Torrubia unilateralis</name>
    <dbReference type="NCBI Taxonomy" id="268505"/>
    <lineage>
        <taxon>Eukaryota</taxon>
        <taxon>Fungi</taxon>
        <taxon>Dikarya</taxon>
        <taxon>Ascomycota</taxon>
        <taxon>Pezizomycotina</taxon>
        <taxon>Sordariomycetes</taxon>
        <taxon>Hypocreomycetidae</taxon>
        <taxon>Hypocreales</taxon>
        <taxon>Ophiocordycipitaceae</taxon>
        <taxon>Ophiocordyceps</taxon>
    </lineage>
</organism>
<sequence>MLLHTWTHESQYGRAQSREIKQPVREKEASGVLVFMLCKVCIDGLEGMWDPSRSKRLARSQDFIKKLHPRDDGTPSDVTEQVSNSGHPSTDAPDLDSLGPNEIVYGHHKAIDSYITSMEEGCTFCNYLATMYDCEDTGNSVIEVLGYYSVFTFILLKSGESVEEPLVTLYRDKFRGDFMFVPVGDPKYDRMLNFNLGPSNHDSTTWSLIDTWMTRCLESHSLCRKPDVSEPYMPTRLLQLGSSQIGRTFRLVNGSECPPESRYVALSYCWGVKPLSGMLRLLQSTVQNLSQWQPVDDLPKTFRDAMDVAQHFGVDYIWIDRLCVYQDSAEDWQKEASCMQKLRRLSLSFDQEPAVQRSWVVQERLLAPRTLHFGREQVFWECVEAGCCETHPQVVDCFDMSDFYDEKGKEEGQELERHQFLWKPLLALSYRRHFDDPCTQLIHDWYGIAEYYVSRELTRAGDKLVAISGLANDMKNRLRELKPGPHRYLAGFWEDNLITAIGWNVLNPAERAIDYRAPSWSWACLDGHVNLLDAVQDGHDDILMLVASLIAADTEYVGSEDTGQVKSGILTLRGPCSTVQIGQKAFGTIITERVVQGFRSPEEQNHDSRPQWSEMSVIFDTWDDIRDEAFVLWIYASRFASGKWYIRGLALKWEKEDKYQRLGLVGGYFANKDDALAWIDMFPTKQISIF</sequence>
<evidence type="ECO:0000256" key="1">
    <source>
        <dbReference type="SAM" id="MobiDB-lite"/>
    </source>
</evidence>
<name>A0A2A9PAH7_OPHUN</name>
<dbReference type="EMBL" id="LAZP02000305">
    <property type="protein sequence ID" value="PFH58308.1"/>
    <property type="molecule type" value="Genomic_DNA"/>
</dbReference>
<feature type="region of interest" description="Disordered" evidence="1">
    <location>
        <begin position="66"/>
        <end position="98"/>
    </location>
</feature>
<evidence type="ECO:0000259" key="2">
    <source>
        <dbReference type="Pfam" id="PF06985"/>
    </source>
</evidence>
<comment type="caution">
    <text evidence="3">The sequence shown here is derived from an EMBL/GenBank/DDBJ whole genome shotgun (WGS) entry which is preliminary data.</text>
</comment>
<dbReference type="OrthoDB" id="4928203at2759"/>